<sequence length="168" mass="17956">MNVFHLAPHDLLEEGAIPTTSKGMDKEDEHALCAFVEVRREADYSLYVQCFTDRPGTRGIIPAACKSGSAAWTAGDSRYLTNRVWIFTDAMRANAMGNAGAGQGDGAGQGYGVGQDDGAQQAEAPKPDAVSAKGIQAIAKECAEALKKARRLADYHGFGEDMEDEELD</sequence>
<evidence type="ECO:0000313" key="3">
    <source>
        <dbReference type="Proteomes" id="UP001180616"/>
    </source>
</evidence>
<protein>
    <submittedName>
        <fullName evidence="2">Uncharacterized protein</fullName>
    </submittedName>
</protein>
<dbReference type="Proteomes" id="UP001180616">
    <property type="component" value="Chromosome"/>
</dbReference>
<name>A0ABY9R3B3_9BACT</name>
<dbReference type="RefSeq" id="WP_309541652.1">
    <property type="nucleotide sequence ID" value="NZ_CP133659.1"/>
</dbReference>
<keyword evidence="3" id="KW-1185">Reference proteome</keyword>
<reference evidence="2" key="1">
    <citation type="submission" date="2023-09" db="EMBL/GenBank/DDBJ databases">
        <authorList>
            <consortium name="CW5 consortium"/>
            <person name="Lu C.-W."/>
        </authorList>
    </citation>
    <scope>NUCLEOTIDE SEQUENCE</scope>
    <source>
        <strain evidence="2">KPS</strain>
    </source>
</reference>
<evidence type="ECO:0000256" key="1">
    <source>
        <dbReference type="SAM" id="MobiDB-lite"/>
    </source>
</evidence>
<accession>A0ABY9R3B3</accession>
<dbReference type="EMBL" id="CP133659">
    <property type="protein sequence ID" value="WMW65692.1"/>
    <property type="molecule type" value="Genomic_DNA"/>
</dbReference>
<proteinExistence type="predicted"/>
<gene>
    <name evidence="2" type="ORF">KPS_000192</name>
</gene>
<organism evidence="2 3">
    <name type="scientific">Nitratidesulfovibrio liaohensis</name>
    <dbReference type="NCBI Taxonomy" id="2604158"/>
    <lineage>
        <taxon>Bacteria</taxon>
        <taxon>Pseudomonadati</taxon>
        <taxon>Thermodesulfobacteriota</taxon>
        <taxon>Desulfovibrionia</taxon>
        <taxon>Desulfovibrionales</taxon>
        <taxon>Desulfovibrionaceae</taxon>
        <taxon>Nitratidesulfovibrio</taxon>
    </lineage>
</organism>
<evidence type="ECO:0000313" key="2">
    <source>
        <dbReference type="EMBL" id="WMW65692.1"/>
    </source>
</evidence>
<feature type="region of interest" description="Disordered" evidence="1">
    <location>
        <begin position="107"/>
        <end position="130"/>
    </location>
</feature>